<dbReference type="PROSITE" id="PS50088">
    <property type="entry name" value="ANK_REPEAT"/>
    <property type="match status" value="4"/>
</dbReference>
<proteinExistence type="predicted"/>
<dbReference type="Gene3D" id="1.25.40.20">
    <property type="entry name" value="Ankyrin repeat-containing domain"/>
    <property type="match status" value="3"/>
</dbReference>
<keyword evidence="2 3" id="KW-0040">ANK repeat</keyword>
<protein>
    <submittedName>
        <fullName evidence="4">Uncharacterized protein</fullName>
    </submittedName>
</protein>
<dbReference type="Pfam" id="PF00023">
    <property type="entry name" value="Ank"/>
    <property type="match status" value="1"/>
</dbReference>
<feature type="repeat" description="ANK" evidence="3">
    <location>
        <begin position="230"/>
        <end position="262"/>
    </location>
</feature>
<dbReference type="SUPFAM" id="SSF48403">
    <property type="entry name" value="Ankyrin repeat"/>
    <property type="match status" value="1"/>
</dbReference>
<evidence type="ECO:0000313" key="4">
    <source>
        <dbReference type="EMBL" id="CAB0042617.1"/>
    </source>
</evidence>
<accession>A0A6H5J2P3</accession>
<dbReference type="AlphaFoldDB" id="A0A6H5J2P3"/>
<dbReference type="OrthoDB" id="6593077at2759"/>
<name>A0A6H5J2P3_9HYME</name>
<dbReference type="InterPro" id="IPR036770">
    <property type="entry name" value="Ankyrin_rpt-contain_sf"/>
</dbReference>
<keyword evidence="1" id="KW-0677">Repeat</keyword>
<dbReference type="PANTHER" id="PTHR24198:SF165">
    <property type="entry name" value="ANKYRIN REPEAT-CONTAINING PROTEIN-RELATED"/>
    <property type="match status" value="1"/>
</dbReference>
<dbReference type="EMBL" id="CADCXV010001212">
    <property type="protein sequence ID" value="CAB0042617.1"/>
    <property type="molecule type" value="Genomic_DNA"/>
</dbReference>
<keyword evidence="5" id="KW-1185">Reference proteome</keyword>
<sequence length="513" mass="58228">MNFLEQETGDSPLHLALRYKRKIDAENHLRRGADPNFPNAHGDTPLHIICRRISDSSDLAKMVFELSDKSYYPVQVNAQNDLDETPLHLAISCMYNSKKMVELLLRMGANPNLANAKGSTPLHIISKKCYTDDLVSLIFRFRDERYHPVQVDAMDEEGNTPLHVALKESNKEAARSLLKNGADPNLATTYGLTPLYICCDRQSDIGLADMLFKICDDKQRPVDVDATNRWNNTPLHAAAFHDHKDLVKLLITRGADPNIANLRGSTPLHWICAKCCDTDVAKIFFAVCDEKHRSVQVNVRDNLGRTPLELALYERIVYNKRKEDRYNESRMYSAVPQVAAAAAYSFLMDSAEIIAKRQRAWLCASSAQFESMYQPRAERERERKHAHLSLPTDHRLSAVAAINNAPSNSSRDSTLRPKRERLSGILLPLLPPLPLPLLPVCPHETRIGAGNPNMILLLTYNTDVRVKNEGEKGFCPYFENEARYAKLNDTNRFLAKFYLVMHNKFSKYVKLLK</sequence>
<reference evidence="4 5" key="1">
    <citation type="submission" date="2020-02" db="EMBL/GenBank/DDBJ databases">
        <authorList>
            <person name="Ferguson B K."/>
        </authorList>
    </citation>
    <scope>NUCLEOTIDE SEQUENCE [LARGE SCALE GENOMIC DNA]</scope>
</reference>
<evidence type="ECO:0000256" key="2">
    <source>
        <dbReference type="ARBA" id="ARBA00023043"/>
    </source>
</evidence>
<dbReference type="SMART" id="SM00248">
    <property type="entry name" value="ANK"/>
    <property type="match status" value="7"/>
</dbReference>
<dbReference type="Proteomes" id="UP000479190">
    <property type="component" value="Unassembled WGS sequence"/>
</dbReference>
<dbReference type="PROSITE" id="PS50297">
    <property type="entry name" value="ANK_REP_REGION"/>
    <property type="match status" value="3"/>
</dbReference>
<evidence type="ECO:0000256" key="3">
    <source>
        <dbReference type="PROSITE-ProRule" id="PRU00023"/>
    </source>
</evidence>
<evidence type="ECO:0000256" key="1">
    <source>
        <dbReference type="ARBA" id="ARBA00022737"/>
    </source>
</evidence>
<evidence type="ECO:0000313" key="5">
    <source>
        <dbReference type="Proteomes" id="UP000479190"/>
    </source>
</evidence>
<feature type="repeat" description="ANK" evidence="3">
    <location>
        <begin position="8"/>
        <end position="40"/>
    </location>
</feature>
<feature type="repeat" description="ANK" evidence="3">
    <location>
        <begin position="82"/>
        <end position="116"/>
    </location>
</feature>
<organism evidence="4 5">
    <name type="scientific">Trichogramma brassicae</name>
    <dbReference type="NCBI Taxonomy" id="86971"/>
    <lineage>
        <taxon>Eukaryota</taxon>
        <taxon>Metazoa</taxon>
        <taxon>Ecdysozoa</taxon>
        <taxon>Arthropoda</taxon>
        <taxon>Hexapoda</taxon>
        <taxon>Insecta</taxon>
        <taxon>Pterygota</taxon>
        <taxon>Neoptera</taxon>
        <taxon>Endopterygota</taxon>
        <taxon>Hymenoptera</taxon>
        <taxon>Apocrita</taxon>
        <taxon>Proctotrupomorpha</taxon>
        <taxon>Chalcidoidea</taxon>
        <taxon>Trichogrammatidae</taxon>
        <taxon>Trichogramma</taxon>
    </lineage>
</organism>
<dbReference type="PANTHER" id="PTHR24198">
    <property type="entry name" value="ANKYRIN REPEAT AND PROTEIN KINASE DOMAIN-CONTAINING PROTEIN"/>
    <property type="match status" value="1"/>
</dbReference>
<dbReference type="InterPro" id="IPR002110">
    <property type="entry name" value="Ankyrin_rpt"/>
</dbReference>
<gene>
    <name evidence="4" type="ORF">TBRA_LOCUS14228</name>
</gene>
<dbReference type="Pfam" id="PF12796">
    <property type="entry name" value="Ank_2"/>
    <property type="match status" value="1"/>
</dbReference>
<feature type="repeat" description="ANK" evidence="3">
    <location>
        <begin position="157"/>
        <end position="189"/>
    </location>
</feature>
<dbReference type="PRINTS" id="PR01415">
    <property type="entry name" value="ANKYRIN"/>
</dbReference>